<dbReference type="PANTHER" id="PTHR39339:SF1">
    <property type="entry name" value="CHAD DOMAIN-CONTAINING PROTEIN"/>
    <property type="match status" value="1"/>
</dbReference>
<dbReference type="Proteomes" id="UP000285523">
    <property type="component" value="Unassembled WGS sequence"/>
</dbReference>
<evidence type="ECO:0000313" key="3">
    <source>
        <dbReference type="EMBL" id="RJF77990.1"/>
    </source>
</evidence>
<organism evidence="3 4">
    <name type="scientific">Rhodopseudomonas palustris</name>
    <dbReference type="NCBI Taxonomy" id="1076"/>
    <lineage>
        <taxon>Bacteria</taxon>
        <taxon>Pseudomonadati</taxon>
        <taxon>Pseudomonadota</taxon>
        <taxon>Alphaproteobacteria</taxon>
        <taxon>Hyphomicrobiales</taxon>
        <taxon>Nitrobacteraceae</taxon>
        <taxon>Rhodopseudomonas</taxon>
    </lineage>
</organism>
<feature type="domain" description="CHAD" evidence="2">
    <location>
        <begin position="41"/>
        <end position="322"/>
    </location>
</feature>
<protein>
    <submittedName>
        <fullName evidence="3">CHAD domain-containing protein</fullName>
    </submittedName>
</protein>
<dbReference type="PROSITE" id="PS51708">
    <property type="entry name" value="CHAD"/>
    <property type="match status" value="1"/>
</dbReference>
<evidence type="ECO:0000313" key="4">
    <source>
        <dbReference type="Proteomes" id="UP000285523"/>
    </source>
</evidence>
<dbReference type="InterPro" id="IPR007899">
    <property type="entry name" value="CHAD_dom"/>
</dbReference>
<proteinExistence type="predicted"/>
<dbReference type="Pfam" id="PF05235">
    <property type="entry name" value="CHAD"/>
    <property type="match status" value="1"/>
</dbReference>
<dbReference type="AlphaFoldDB" id="A0A418VP28"/>
<comment type="caution">
    <text evidence="3">The sequence shown here is derived from an EMBL/GenBank/DDBJ whole genome shotgun (WGS) entry which is preliminary data.</text>
</comment>
<gene>
    <name evidence="3" type="ORF">D4Q52_03085</name>
</gene>
<dbReference type="Gene3D" id="1.40.20.10">
    <property type="entry name" value="CHAD domain"/>
    <property type="match status" value="1"/>
</dbReference>
<evidence type="ECO:0000259" key="2">
    <source>
        <dbReference type="PROSITE" id="PS51708"/>
    </source>
</evidence>
<dbReference type="OrthoDB" id="9777271at2"/>
<reference evidence="3 4" key="1">
    <citation type="submission" date="2018-09" db="EMBL/GenBank/DDBJ databases">
        <title>Draft genome sequence of Rhodopseudomonas palustris 2.1.18.</title>
        <authorList>
            <person name="Robertson S.L."/>
            <person name="Meyer T.E."/>
            <person name="Kyndt J.A."/>
        </authorList>
    </citation>
    <scope>NUCLEOTIDE SEQUENCE [LARGE SCALE GENOMIC DNA]</scope>
    <source>
        <strain evidence="3 4">2.1.18</strain>
    </source>
</reference>
<dbReference type="EMBL" id="QYYD01000002">
    <property type="protein sequence ID" value="RJF77990.1"/>
    <property type="molecule type" value="Genomic_DNA"/>
</dbReference>
<accession>A0A418VP28</accession>
<dbReference type="PANTHER" id="PTHR39339">
    <property type="entry name" value="SLR1444 PROTEIN"/>
    <property type="match status" value="1"/>
</dbReference>
<name>A0A418VP28_RHOPL</name>
<sequence length="332" mass="36242">MRRVVKKAVVAPRSAERRTAVKSARSSARRAVSEAIVLPAASTTTDAFKSIAAALIARIASLRPAVEQRDPTGVHQMRIALRRTRVMITIFAALVHGPETERLKRELKWLTGRLGPARDLHLMDLKLQETSSASSNAFRKRVATDRASAFTTAGRAVADERFDKLLADLQRWADAGERAQTAQDVPAKAKTFAKRTLKRRAKRLIGKLDRLDELSDEQRHRVRIAAKKLYYTAGFFESLFAGRNSGKHLAKFSKRLKKLLDALGALNDAAVQRDLASRVANKSRGAKAGGHARPAADAAEDLASGGGDARDAQLKAALKAARRLAETPIFGD</sequence>
<evidence type="ECO:0000256" key="1">
    <source>
        <dbReference type="SAM" id="MobiDB-lite"/>
    </source>
</evidence>
<feature type="compositionally biased region" description="Low complexity" evidence="1">
    <location>
        <begin position="289"/>
        <end position="303"/>
    </location>
</feature>
<dbReference type="InterPro" id="IPR038186">
    <property type="entry name" value="CHAD_dom_sf"/>
</dbReference>
<feature type="region of interest" description="Disordered" evidence="1">
    <location>
        <begin position="282"/>
        <end position="307"/>
    </location>
</feature>
<dbReference type="SMART" id="SM00880">
    <property type="entry name" value="CHAD"/>
    <property type="match status" value="1"/>
</dbReference>